<dbReference type="EMBL" id="UINC01000795">
    <property type="protein sequence ID" value="SUZ61314.1"/>
    <property type="molecule type" value="Genomic_DNA"/>
</dbReference>
<name>A0A381P427_9ZZZZ</name>
<dbReference type="InterPro" id="IPR014039">
    <property type="entry name" value="Transl_elong_EFTs/EF1B_dimer"/>
</dbReference>
<dbReference type="Gene3D" id="3.30.479.20">
    <property type="entry name" value="Elongation factor Ts, dimerisation domain"/>
    <property type="match status" value="2"/>
</dbReference>
<dbReference type="HAMAP" id="MF_00050">
    <property type="entry name" value="EF_Ts"/>
    <property type="match status" value="1"/>
</dbReference>
<protein>
    <recommendedName>
        <fullName evidence="4">Translation elongation factor EFTs/EF1B dimerisation domain-containing protein</fullName>
    </recommendedName>
</protein>
<dbReference type="GO" id="GO:0003746">
    <property type="term" value="F:translation elongation factor activity"/>
    <property type="evidence" value="ECO:0007669"/>
    <property type="project" value="UniProtKB-KW"/>
</dbReference>
<evidence type="ECO:0000313" key="5">
    <source>
        <dbReference type="EMBL" id="SUZ61314.1"/>
    </source>
</evidence>
<keyword evidence="3" id="KW-0648">Protein biosynthesis</keyword>
<dbReference type="Gene3D" id="1.10.286.20">
    <property type="match status" value="1"/>
</dbReference>
<dbReference type="PROSITE" id="PS01127">
    <property type="entry name" value="EF_TS_2"/>
    <property type="match status" value="1"/>
</dbReference>
<evidence type="ECO:0000256" key="1">
    <source>
        <dbReference type="ARBA" id="ARBA00005532"/>
    </source>
</evidence>
<reference evidence="5" key="1">
    <citation type="submission" date="2018-05" db="EMBL/GenBank/DDBJ databases">
        <authorList>
            <person name="Lanie J.A."/>
            <person name="Ng W.-L."/>
            <person name="Kazmierczak K.M."/>
            <person name="Andrzejewski T.M."/>
            <person name="Davidsen T.M."/>
            <person name="Wayne K.J."/>
            <person name="Tettelin H."/>
            <person name="Glass J.I."/>
            <person name="Rusch D."/>
            <person name="Podicherti R."/>
            <person name="Tsui H.-C.T."/>
            <person name="Winkler M.E."/>
        </authorList>
    </citation>
    <scope>NUCLEOTIDE SEQUENCE</scope>
</reference>
<sequence length="287" mass="31684">MSEISASLVKELRERTGMGMMDCKQALVTTKGDISLAIEELRKSSGIKASKKAGRSAADGVIRVKISNSKAFMVEINCETDFVAKDESFMEFSDDVLNTLCSGDFHEVEQLMKGDLQDKREKLIQKLGENIVVRRMFQSDDTADHTGVYLHSNKKIAGVTSLRGGNDEAAKNIAMHIAATDPLAISPNDIPIEILEKEKEIFEAQSADSGKSKDIVVKMVEGKIKKFLSEVSLTEQDFVKDPGVKIKSLLDENNAQVIQFKRFEVGEGIEVEETDFAAEVMSQIKKS</sequence>
<dbReference type="Pfam" id="PF00889">
    <property type="entry name" value="EF_TS"/>
    <property type="match status" value="1"/>
</dbReference>
<dbReference type="FunFam" id="1.10.8.10:FF:000001">
    <property type="entry name" value="Elongation factor Ts"/>
    <property type="match status" value="1"/>
</dbReference>
<dbReference type="SUPFAM" id="SSF54713">
    <property type="entry name" value="Elongation factor Ts (EF-Ts), dimerisation domain"/>
    <property type="match status" value="2"/>
</dbReference>
<organism evidence="5">
    <name type="scientific">marine metagenome</name>
    <dbReference type="NCBI Taxonomy" id="408172"/>
    <lineage>
        <taxon>unclassified sequences</taxon>
        <taxon>metagenomes</taxon>
        <taxon>ecological metagenomes</taxon>
    </lineage>
</organism>
<dbReference type="NCBIfam" id="TIGR00116">
    <property type="entry name" value="tsf"/>
    <property type="match status" value="1"/>
</dbReference>
<dbReference type="AlphaFoldDB" id="A0A381P427"/>
<dbReference type="GO" id="GO:0005737">
    <property type="term" value="C:cytoplasm"/>
    <property type="evidence" value="ECO:0007669"/>
    <property type="project" value="UniProtKB-ARBA"/>
</dbReference>
<gene>
    <name evidence="5" type="ORF">METZ01_LOCUS14168</name>
</gene>
<dbReference type="InterPro" id="IPR018101">
    <property type="entry name" value="Transl_elong_Ts_CS"/>
</dbReference>
<evidence type="ECO:0000256" key="2">
    <source>
        <dbReference type="ARBA" id="ARBA00022768"/>
    </source>
</evidence>
<dbReference type="InterPro" id="IPR036402">
    <property type="entry name" value="EF-Ts_dimer_sf"/>
</dbReference>
<proteinExistence type="inferred from homology"/>
<dbReference type="SUPFAM" id="SSF46934">
    <property type="entry name" value="UBA-like"/>
    <property type="match status" value="1"/>
</dbReference>
<dbReference type="FunFam" id="1.10.286.20:FF:000001">
    <property type="entry name" value="Elongation factor Ts"/>
    <property type="match status" value="1"/>
</dbReference>
<dbReference type="CDD" id="cd14275">
    <property type="entry name" value="UBA_EF-Ts"/>
    <property type="match status" value="1"/>
</dbReference>
<feature type="domain" description="Translation elongation factor EFTs/EF1B dimerisation" evidence="4">
    <location>
        <begin position="71"/>
        <end position="267"/>
    </location>
</feature>
<evidence type="ECO:0000256" key="3">
    <source>
        <dbReference type="ARBA" id="ARBA00022917"/>
    </source>
</evidence>
<dbReference type="Gene3D" id="1.10.8.10">
    <property type="entry name" value="DNA helicase RuvA subunit, C-terminal domain"/>
    <property type="match status" value="1"/>
</dbReference>
<dbReference type="PANTHER" id="PTHR11741">
    <property type="entry name" value="ELONGATION FACTOR TS"/>
    <property type="match status" value="1"/>
</dbReference>
<dbReference type="InterPro" id="IPR009060">
    <property type="entry name" value="UBA-like_sf"/>
</dbReference>
<keyword evidence="2" id="KW-0251">Elongation factor</keyword>
<comment type="similarity">
    <text evidence="1">Belongs to the EF-Ts family.</text>
</comment>
<dbReference type="PROSITE" id="PS01126">
    <property type="entry name" value="EF_TS_1"/>
    <property type="match status" value="1"/>
</dbReference>
<accession>A0A381P427</accession>
<dbReference type="InterPro" id="IPR001816">
    <property type="entry name" value="Transl_elong_EFTs/EF1B"/>
</dbReference>
<evidence type="ECO:0000259" key="4">
    <source>
        <dbReference type="Pfam" id="PF00889"/>
    </source>
</evidence>
<dbReference type="PANTHER" id="PTHR11741:SF0">
    <property type="entry name" value="ELONGATION FACTOR TS, MITOCHONDRIAL"/>
    <property type="match status" value="1"/>
</dbReference>